<feature type="compositionally biased region" description="Basic and acidic residues" evidence="1">
    <location>
        <begin position="44"/>
        <end position="54"/>
    </location>
</feature>
<evidence type="ECO:0000256" key="1">
    <source>
        <dbReference type="SAM" id="MobiDB-lite"/>
    </source>
</evidence>
<reference evidence="2" key="1">
    <citation type="submission" date="2022-12" db="EMBL/GenBank/DDBJ databases">
        <title>Reference genome sequencing for broad-spectrum identification of bacterial and archaeal isolates by mass spectrometry.</title>
        <authorList>
            <person name="Sekiguchi Y."/>
            <person name="Tourlousse D.M."/>
        </authorList>
    </citation>
    <scope>NUCLEOTIDE SEQUENCE</scope>
    <source>
        <strain evidence="2">5-2</strain>
    </source>
</reference>
<feature type="compositionally biased region" description="Gly residues" evidence="1">
    <location>
        <begin position="9"/>
        <end position="19"/>
    </location>
</feature>
<proteinExistence type="predicted"/>
<keyword evidence="3" id="KW-1185">Reference proteome</keyword>
<sequence>MSLLSVGAPGAGVGDGADGGADLPLAYASAVTCATRQGSSALSKEARAPPHETGRPVTGSRASRHREPRPRRRPGLAPSAGL</sequence>
<comment type="caution">
    <text evidence="2">The sequence shown here is derived from an EMBL/GenBank/DDBJ whole genome shotgun (WGS) entry which is preliminary data.</text>
</comment>
<dbReference type="EMBL" id="BSDQ01000001">
    <property type="protein sequence ID" value="GLI30067.1"/>
    <property type="molecule type" value="Genomic_DNA"/>
</dbReference>
<dbReference type="Proteomes" id="UP001144451">
    <property type="component" value="Unassembled WGS sequence"/>
</dbReference>
<feature type="compositionally biased region" description="Basic residues" evidence="1">
    <location>
        <begin position="62"/>
        <end position="74"/>
    </location>
</feature>
<feature type="region of interest" description="Disordered" evidence="1">
    <location>
        <begin position="36"/>
        <end position="82"/>
    </location>
</feature>
<accession>A0ABQ5RF55</accession>
<protein>
    <submittedName>
        <fullName evidence="2">Uncharacterized protein</fullName>
    </submittedName>
</protein>
<evidence type="ECO:0000313" key="3">
    <source>
        <dbReference type="Proteomes" id="UP001144451"/>
    </source>
</evidence>
<feature type="region of interest" description="Disordered" evidence="1">
    <location>
        <begin position="1"/>
        <end position="21"/>
    </location>
</feature>
<organism evidence="2 3">
    <name type="scientific">Brachybacterium conglomeratum</name>
    <dbReference type="NCBI Taxonomy" id="47846"/>
    <lineage>
        <taxon>Bacteria</taxon>
        <taxon>Bacillati</taxon>
        <taxon>Actinomycetota</taxon>
        <taxon>Actinomycetes</taxon>
        <taxon>Micrococcales</taxon>
        <taxon>Dermabacteraceae</taxon>
        <taxon>Brachybacterium</taxon>
    </lineage>
</organism>
<gene>
    <name evidence="2" type="ORF">BCONGLO52_09080</name>
</gene>
<evidence type="ECO:0000313" key="2">
    <source>
        <dbReference type="EMBL" id="GLI30067.1"/>
    </source>
</evidence>
<name>A0ABQ5RF55_9MICO</name>